<gene>
    <name evidence="1" type="ORF">F5876DRAFT_51219</name>
</gene>
<sequence>MIQRHPTYWFNDGDTILHQKVLSNQGDNDIVYRIHHSKFSWPDSPEFLPGSSSRLASGLGSEISDNDLNTLRTVAENDLDEELLDGLNGCQYVILGHEQAIDANDLVVLLDHFYGENVLSPESDLTTRIISILRITSPDQLNIPTLHEEAKKYFVRSFPNNAQELAKFQGECAKEALAVAIQYGIRQPQKPLLYYLATQTHLELHDADSQDSRTSISTLSHTISTHMISLFTPLLFTPPPTSHMECTDALAEHWMPLVIAPAIEDSAMGKPLQTLERMKAVNWSECGLCEECVRNKRQEWTEEQERVWEIMDTWILEAEAK</sequence>
<evidence type="ECO:0000313" key="1">
    <source>
        <dbReference type="EMBL" id="KAJ3805803.1"/>
    </source>
</evidence>
<evidence type="ECO:0000313" key="2">
    <source>
        <dbReference type="Proteomes" id="UP001163835"/>
    </source>
</evidence>
<proteinExistence type="predicted"/>
<name>A0ACC1TMI6_9AGAR</name>
<dbReference type="EMBL" id="MU795526">
    <property type="protein sequence ID" value="KAJ3805803.1"/>
    <property type="molecule type" value="Genomic_DNA"/>
</dbReference>
<accession>A0ACC1TMI6</accession>
<reference evidence="1" key="1">
    <citation type="submission" date="2022-09" db="EMBL/GenBank/DDBJ databases">
        <title>A Global Phylogenomic Analysis of the Shiitake Genus Lentinula.</title>
        <authorList>
            <consortium name="DOE Joint Genome Institute"/>
            <person name="Sierra-Patev S."/>
            <person name="Min B."/>
            <person name="Naranjo-Ortiz M."/>
            <person name="Looney B."/>
            <person name="Konkel Z."/>
            <person name="Slot J.C."/>
            <person name="Sakamoto Y."/>
            <person name="Steenwyk J.L."/>
            <person name="Rokas A."/>
            <person name="Carro J."/>
            <person name="Camarero S."/>
            <person name="Ferreira P."/>
            <person name="Molpeceres G."/>
            <person name="Ruiz-Duenas F.J."/>
            <person name="Serrano A."/>
            <person name="Henrissat B."/>
            <person name="Drula E."/>
            <person name="Hughes K.W."/>
            <person name="Mata J.L."/>
            <person name="Ishikawa N.K."/>
            <person name="Vargas-Isla R."/>
            <person name="Ushijima S."/>
            <person name="Smith C.A."/>
            <person name="Ahrendt S."/>
            <person name="Andreopoulos W."/>
            <person name="He G."/>
            <person name="Labutti K."/>
            <person name="Lipzen A."/>
            <person name="Ng V."/>
            <person name="Riley R."/>
            <person name="Sandor L."/>
            <person name="Barry K."/>
            <person name="Martinez A.T."/>
            <person name="Xiao Y."/>
            <person name="Gibbons J.G."/>
            <person name="Terashima K."/>
            <person name="Grigoriev I.V."/>
            <person name="Hibbett D.S."/>
        </authorList>
    </citation>
    <scope>NUCLEOTIDE SEQUENCE</scope>
    <source>
        <strain evidence="1">TMI1499</strain>
    </source>
</reference>
<keyword evidence="2" id="KW-1185">Reference proteome</keyword>
<organism evidence="1 2">
    <name type="scientific">Lentinula aff. lateritia</name>
    <dbReference type="NCBI Taxonomy" id="2804960"/>
    <lineage>
        <taxon>Eukaryota</taxon>
        <taxon>Fungi</taxon>
        <taxon>Dikarya</taxon>
        <taxon>Basidiomycota</taxon>
        <taxon>Agaricomycotina</taxon>
        <taxon>Agaricomycetes</taxon>
        <taxon>Agaricomycetidae</taxon>
        <taxon>Agaricales</taxon>
        <taxon>Marasmiineae</taxon>
        <taxon>Omphalotaceae</taxon>
        <taxon>Lentinula</taxon>
    </lineage>
</organism>
<protein>
    <submittedName>
        <fullName evidence="1">Uncharacterized protein</fullName>
    </submittedName>
</protein>
<dbReference type="Proteomes" id="UP001163835">
    <property type="component" value="Unassembled WGS sequence"/>
</dbReference>
<comment type="caution">
    <text evidence="1">The sequence shown here is derived from an EMBL/GenBank/DDBJ whole genome shotgun (WGS) entry which is preliminary data.</text>
</comment>